<reference evidence="3 4" key="2">
    <citation type="journal article" date="2022" name="Mol. Biol. Evol.">
        <title>Comparative Genomics Reveals Insights into the Divergent Evolution of Astigmatic Mites and Household Pest Adaptations.</title>
        <authorList>
            <person name="Xiong Q."/>
            <person name="Wan A.T."/>
            <person name="Liu X."/>
            <person name="Fung C.S."/>
            <person name="Xiao X."/>
            <person name="Malainual N."/>
            <person name="Hou J."/>
            <person name="Wang L."/>
            <person name="Wang M."/>
            <person name="Yang K.Y."/>
            <person name="Cui Y."/>
            <person name="Leung E.L."/>
            <person name="Nong W."/>
            <person name="Shin S.K."/>
            <person name="Au S.W."/>
            <person name="Jeong K.Y."/>
            <person name="Chew F.T."/>
            <person name="Hui J.H."/>
            <person name="Leung T.F."/>
            <person name="Tungtrongchitr A."/>
            <person name="Zhong N."/>
            <person name="Liu Z."/>
            <person name="Tsui S.K."/>
        </authorList>
    </citation>
    <scope>NUCLEOTIDE SEQUENCE [LARGE SCALE GENOMIC DNA]</scope>
    <source>
        <strain evidence="3">Derp</strain>
    </source>
</reference>
<dbReference type="InterPro" id="IPR036249">
    <property type="entry name" value="Thioredoxin-like_sf"/>
</dbReference>
<proteinExistence type="predicted"/>
<name>A0ABQ8J4A6_DERPT</name>
<dbReference type="PANTHER" id="PTHR14684">
    <property type="entry name" value="THIOREDOXIN DOMAIN-CONTAINING PROTEIN 15"/>
    <property type="match status" value="1"/>
</dbReference>
<reference evidence="3 4" key="1">
    <citation type="journal article" date="2018" name="J. Allergy Clin. Immunol.">
        <title>High-quality assembly of Dermatophagoides pteronyssinus genome and transcriptome reveals a wide range of novel allergens.</title>
        <authorList>
            <person name="Liu X.Y."/>
            <person name="Yang K.Y."/>
            <person name="Wang M.Q."/>
            <person name="Kwok J.S."/>
            <person name="Zeng X."/>
            <person name="Yang Z."/>
            <person name="Xiao X.J."/>
            <person name="Lau C.P."/>
            <person name="Li Y."/>
            <person name="Huang Z.M."/>
            <person name="Ba J.G."/>
            <person name="Yim A.K."/>
            <person name="Ouyang C.Y."/>
            <person name="Ngai S.M."/>
            <person name="Chan T.F."/>
            <person name="Leung E.L."/>
            <person name="Liu L."/>
            <person name="Liu Z.G."/>
            <person name="Tsui S.K."/>
        </authorList>
    </citation>
    <scope>NUCLEOTIDE SEQUENCE [LARGE SCALE GENOMIC DNA]</scope>
    <source>
        <strain evidence="3">Derp</strain>
    </source>
</reference>
<keyword evidence="4" id="KW-1185">Reference proteome</keyword>
<evidence type="ECO:0000313" key="4">
    <source>
        <dbReference type="Proteomes" id="UP000887458"/>
    </source>
</evidence>
<dbReference type="InterPro" id="IPR013766">
    <property type="entry name" value="Thioredoxin_domain"/>
</dbReference>
<gene>
    <name evidence="3" type="primary">TXNDC15</name>
    <name evidence="3" type="ORF">DERP_007379</name>
</gene>
<dbReference type="EMBL" id="NJHN03000077">
    <property type="protein sequence ID" value="KAH9417381.1"/>
    <property type="molecule type" value="Genomic_DNA"/>
</dbReference>
<sequence>MLGSYTKKLMMVQCIYCSMTAKLIVVNSSSIPSYIQLKNYFIVDLFYLNHSNNDDNGGGGGGGNPDASSTDNNETTTTTTESIEMNNTTASTNETSGQCSIMIFYYNWCRFSSAAAPKFNAIGRLYPQMYIMAIDAYYHYSITIRFGVSGVPSIYFLYNGRAVAKYNRTDITMDGLHEFIHSLTSLEPIQPNITDNT</sequence>
<feature type="region of interest" description="Disordered" evidence="1">
    <location>
        <begin position="57"/>
        <end position="94"/>
    </location>
</feature>
<organism evidence="3 4">
    <name type="scientific">Dermatophagoides pteronyssinus</name>
    <name type="common">European house dust mite</name>
    <dbReference type="NCBI Taxonomy" id="6956"/>
    <lineage>
        <taxon>Eukaryota</taxon>
        <taxon>Metazoa</taxon>
        <taxon>Ecdysozoa</taxon>
        <taxon>Arthropoda</taxon>
        <taxon>Chelicerata</taxon>
        <taxon>Arachnida</taxon>
        <taxon>Acari</taxon>
        <taxon>Acariformes</taxon>
        <taxon>Sarcoptiformes</taxon>
        <taxon>Astigmata</taxon>
        <taxon>Psoroptidia</taxon>
        <taxon>Analgoidea</taxon>
        <taxon>Pyroglyphidae</taxon>
        <taxon>Dermatophagoidinae</taxon>
        <taxon>Dermatophagoides</taxon>
    </lineage>
</organism>
<dbReference type="Proteomes" id="UP000887458">
    <property type="component" value="Unassembled WGS sequence"/>
</dbReference>
<evidence type="ECO:0000259" key="2">
    <source>
        <dbReference type="Pfam" id="PF00085"/>
    </source>
</evidence>
<dbReference type="InterPro" id="IPR042418">
    <property type="entry name" value="TXNDC15"/>
</dbReference>
<evidence type="ECO:0000256" key="1">
    <source>
        <dbReference type="SAM" id="MobiDB-lite"/>
    </source>
</evidence>
<dbReference type="Gene3D" id="3.40.30.10">
    <property type="entry name" value="Glutaredoxin"/>
    <property type="match status" value="1"/>
</dbReference>
<protein>
    <submittedName>
        <fullName evidence="3">Txndc15p</fullName>
    </submittedName>
</protein>
<dbReference type="Pfam" id="PF00085">
    <property type="entry name" value="Thioredoxin"/>
    <property type="match status" value="1"/>
</dbReference>
<dbReference type="PANTHER" id="PTHR14684:SF2">
    <property type="entry name" value="THIOREDOXIN DOMAIN-CONTAINING PROTEIN 15"/>
    <property type="match status" value="1"/>
</dbReference>
<feature type="compositionally biased region" description="Low complexity" evidence="1">
    <location>
        <begin position="68"/>
        <end position="89"/>
    </location>
</feature>
<evidence type="ECO:0000313" key="3">
    <source>
        <dbReference type="EMBL" id="KAH9417381.1"/>
    </source>
</evidence>
<comment type="caution">
    <text evidence="3">The sequence shown here is derived from an EMBL/GenBank/DDBJ whole genome shotgun (WGS) entry which is preliminary data.</text>
</comment>
<feature type="domain" description="Thioredoxin" evidence="2">
    <location>
        <begin position="98"/>
        <end position="180"/>
    </location>
</feature>
<accession>A0ABQ8J4A6</accession>
<dbReference type="SUPFAM" id="SSF52833">
    <property type="entry name" value="Thioredoxin-like"/>
    <property type="match status" value="1"/>
</dbReference>